<dbReference type="Gene3D" id="3.40.50.150">
    <property type="entry name" value="Vaccinia Virus protein VP39"/>
    <property type="match status" value="2"/>
</dbReference>
<dbReference type="InterPro" id="IPR002052">
    <property type="entry name" value="DNA_methylase_N6_adenine_CS"/>
</dbReference>
<evidence type="ECO:0000256" key="3">
    <source>
        <dbReference type="ARBA" id="ARBA00022603"/>
    </source>
</evidence>
<sequence length="595" mass="67514">MSSNIADIYNLPIKSTRSGSLFMAFSYPTKISPETIAVYILAHTKPGDTVLDVFGGSGTTGLAALLCDNPNDRLKELIKESNIEVEYGPRTAYVSEISGLGSFVSEVMTSKINSIEFQNEATTLLKRVQERAENLYDTEDPNGIRGIIRHVIYTEFLICKNCSYETSFSDACVIEDPISIQHSWKCSKCNSENLNNDSKRVLEKVYDPILKKKREVRKRRPYRIYGQTGNVKWKRTVQRSDQPEEEWINKANIASIPVNEIEWGDLYRSGYHNGIDYLHDFYTTRNITVLSIFWDELKNSKIEYREALKLWILSYNSSHSTLMTRVVLKKNQSDFVLTGAQPGVLYISSLPVEKNIILGLQRKIKTFSSAFKIVESSNSVVNTLWGSSSTLAIPDKSIDYVFTDPPFGDYIPYSELNFINEAWLNRITEKKEEAIISKSQKKGASDYELLLTSVFTEVNRVLKDNSHASVVFHSASAKVWNALKATFKNSHFEVINNSVLQKEQASFKQTNSKISVKGDAVLLLAKGHTKVNNQFNHVSNILTELVRVAKLDNNPSELENERLYSRYVGYCMSNHMEVELDAKDFYSQVSELING</sequence>
<comment type="caution">
    <text evidence="8">The sequence shown here is derived from an EMBL/GenBank/DDBJ whole genome shotgun (WGS) entry which is preliminary data.</text>
</comment>
<dbReference type="GO" id="GO:0008170">
    <property type="term" value="F:N-methyltransferase activity"/>
    <property type="evidence" value="ECO:0007669"/>
    <property type="project" value="InterPro"/>
</dbReference>
<dbReference type="PROSITE" id="PS00092">
    <property type="entry name" value="N6_MTASE"/>
    <property type="match status" value="1"/>
</dbReference>
<keyword evidence="5" id="KW-0949">S-adenosyl-L-methionine</keyword>
<dbReference type="GO" id="GO:0009007">
    <property type="term" value="F:site-specific DNA-methyltransferase (adenine-specific) activity"/>
    <property type="evidence" value="ECO:0007669"/>
    <property type="project" value="UniProtKB-EC"/>
</dbReference>
<proteinExistence type="inferred from homology"/>
<dbReference type="GO" id="GO:0003677">
    <property type="term" value="F:DNA binding"/>
    <property type="evidence" value="ECO:0007669"/>
    <property type="project" value="InterPro"/>
</dbReference>
<name>A0A6B3QYT5_9FLAO</name>
<evidence type="ECO:0000256" key="6">
    <source>
        <dbReference type="ARBA" id="ARBA00047942"/>
    </source>
</evidence>
<protein>
    <recommendedName>
        <fullName evidence="2">site-specific DNA-methyltransferase (adenine-specific)</fullName>
        <ecNumber evidence="2">2.1.1.72</ecNumber>
    </recommendedName>
</protein>
<dbReference type="PRINTS" id="PR00506">
    <property type="entry name" value="D21N6MTFRASE"/>
</dbReference>
<evidence type="ECO:0000259" key="7">
    <source>
        <dbReference type="Pfam" id="PF01555"/>
    </source>
</evidence>
<comment type="similarity">
    <text evidence="1">Belongs to the N(4)/N(6)-methyltransferase family.</text>
</comment>
<evidence type="ECO:0000313" key="9">
    <source>
        <dbReference type="Proteomes" id="UP000478505"/>
    </source>
</evidence>
<dbReference type="InterPro" id="IPR029063">
    <property type="entry name" value="SAM-dependent_MTases_sf"/>
</dbReference>
<evidence type="ECO:0000256" key="2">
    <source>
        <dbReference type="ARBA" id="ARBA00011900"/>
    </source>
</evidence>
<evidence type="ECO:0000256" key="4">
    <source>
        <dbReference type="ARBA" id="ARBA00022679"/>
    </source>
</evidence>
<evidence type="ECO:0000256" key="5">
    <source>
        <dbReference type="ARBA" id="ARBA00022691"/>
    </source>
</evidence>
<accession>A0A6B3QYT5</accession>
<dbReference type="SUPFAM" id="SSF53335">
    <property type="entry name" value="S-adenosyl-L-methionine-dependent methyltransferases"/>
    <property type="match status" value="2"/>
</dbReference>
<organism evidence="8 9">
    <name type="scientific">Psychroflexus aurantiacus</name>
    <dbReference type="NCBI Taxonomy" id="2709310"/>
    <lineage>
        <taxon>Bacteria</taxon>
        <taxon>Pseudomonadati</taxon>
        <taxon>Bacteroidota</taxon>
        <taxon>Flavobacteriia</taxon>
        <taxon>Flavobacteriales</taxon>
        <taxon>Flavobacteriaceae</taxon>
        <taxon>Psychroflexus</taxon>
    </lineage>
</organism>
<reference evidence="8 9" key="1">
    <citation type="submission" date="2020-02" db="EMBL/GenBank/DDBJ databases">
        <title>Flavobacteriaceae Psychroflexus bacterium YR1-1, complete genome.</title>
        <authorList>
            <person name="Li Y."/>
            <person name="Wu S."/>
        </authorList>
    </citation>
    <scope>NUCLEOTIDE SEQUENCE [LARGE SCALE GENOMIC DNA]</scope>
    <source>
        <strain evidence="8 9">YR1-1</strain>
    </source>
</reference>
<feature type="domain" description="DNA methylase N-4/N-6" evidence="7">
    <location>
        <begin position="15"/>
        <end position="65"/>
    </location>
</feature>
<evidence type="ECO:0000313" key="8">
    <source>
        <dbReference type="EMBL" id="NEV93443.1"/>
    </source>
</evidence>
<evidence type="ECO:0000256" key="1">
    <source>
        <dbReference type="ARBA" id="ARBA00006594"/>
    </source>
</evidence>
<dbReference type="EC" id="2.1.1.72" evidence="2"/>
<keyword evidence="3 8" id="KW-0489">Methyltransferase</keyword>
<gene>
    <name evidence="8" type="ORF">G3567_04670</name>
</gene>
<dbReference type="GO" id="GO:0032259">
    <property type="term" value="P:methylation"/>
    <property type="evidence" value="ECO:0007669"/>
    <property type="project" value="UniProtKB-KW"/>
</dbReference>
<dbReference type="InterPro" id="IPR002941">
    <property type="entry name" value="DNA_methylase_N4/N6"/>
</dbReference>
<keyword evidence="4 8" id="KW-0808">Transferase</keyword>
<dbReference type="Pfam" id="PF01555">
    <property type="entry name" value="N6_N4_Mtase"/>
    <property type="match status" value="1"/>
</dbReference>
<dbReference type="Proteomes" id="UP000478505">
    <property type="component" value="Unassembled WGS sequence"/>
</dbReference>
<keyword evidence="9" id="KW-1185">Reference proteome</keyword>
<dbReference type="EMBL" id="JAAIKD010000002">
    <property type="protein sequence ID" value="NEV93443.1"/>
    <property type="molecule type" value="Genomic_DNA"/>
</dbReference>
<comment type="catalytic activity">
    <reaction evidence="6">
        <text>a 2'-deoxyadenosine in DNA + S-adenosyl-L-methionine = an N(6)-methyl-2'-deoxyadenosine in DNA + S-adenosyl-L-homocysteine + H(+)</text>
        <dbReference type="Rhea" id="RHEA:15197"/>
        <dbReference type="Rhea" id="RHEA-COMP:12418"/>
        <dbReference type="Rhea" id="RHEA-COMP:12419"/>
        <dbReference type="ChEBI" id="CHEBI:15378"/>
        <dbReference type="ChEBI" id="CHEBI:57856"/>
        <dbReference type="ChEBI" id="CHEBI:59789"/>
        <dbReference type="ChEBI" id="CHEBI:90615"/>
        <dbReference type="ChEBI" id="CHEBI:90616"/>
        <dbReference type="EC" id="2.1.1.72"/>
    </reaction>
</comment>
<dbReference type="AlphaFoldDB" id="A0A6B3QYT5"/>
<dbReference type="RefSeq" id="WP_164004155.1">
    <property type="nucleotide sequence ID" value="NZ_JAAIKD010000002.1"/>
</dbReference>
<dbReference type="InterPro" id="IPR002295">
    <property type="entry name" value="N4/N6-MTase_EcoPI_Mod-like"/>
</dbReference>